<evidence type="ECO:0000256" key="2">
    <source>
        <dbReference type="SAM" id="SignalP"/>
    </source>
</evidence>
<feature type="signal peptide" evidence="2">
    <location>
        <begin position="1"/>
        <end position="25"/>
    </location>
</feature>
<sequence>MFRPRVPLAIAAVVCGLGLSLSACSAGAEQTESPAPAGSSAPAEAPEQTEETTGDDGSGTDGKPAKEDVVAGYAALIEEQMGSMIPDGGEVDMEAIVTEVAQCFVDEVYDEASVQTLEALAASDAAGIDPADTQLFTDAQGTCTEQITQSIQEQMGG</sequence>
<comment type="caution">
    <text evidence="3">The sequence shown here is derived from an EMBL/GenBank/DDBJ whole genome shotgun (WGS) entry which is preliminary data.</text>
</comment>
<evidence type="ECO:0000313" key="3">
    <source>
        <dbReference type="EMBL" id="RCK71403.1"/>
    </source>
</evidence>
<dbReference type="AlphaFoldDB" id="A0A367YZQ7"/>
<evidence type="ECO:0000256" key="1">
    <source>
        <dbReference type="SAM" id="MobiDB-lite"/>
    </source>
</evidence>
<name>A0A367YZQ7_9ACTN</name>
<reference evidence="3 4" key="1">
    <citation type="submission" date="2018-07" db="EMBL/GenBank/DDBJ databases">
        <title>Desertimonas flava gen. nov. sp. nov.</title>
        <authorList>
            <person name="Liu S."/>
        </authorList>
    </citation>
    <scope>NUCLEOTIDE SEQUENCE [LARGE SCALE GENOMIC DNA]</scope>
    <source>
        <strain evidence="3 4">16Sb5-5</strain>
    </source>
</reference>
<feature type="compositionally biased region" description="Low complexity" evidence="1">
    <location>
        <begin position="32"/>
        <end position="46"/>
    </location>
</feature>
<feature type="chain" id="PRO_5039471790" description="DUF732 domain-containing protein" evidence="2">
    <location>
        <begin position="26"/>
        <end position="157"/>
    </location>
</feature>
<accession>A0A367YZQ7</accession>
<dbReference type="Proteomes" id="UP000252770">
    <property type="component" value="Unassembled WGS sequence"/>
</dbReference>
<dbReference type="PROSITE" id="PS51257">
    <property type="entry name" value="PROKAR_LIPOPROTEIN"/>
    <property type="match status" value="1"/>
</dbReference>
<evidence type="ECO:0000313" key="4">
    <source>
        <dbReference type="Proteomes" id="UP000252770"/>
    </source>
</evidence>
<keyword evidence="4" id="KW-1185">Reference proteome</keyword>
<gene>
    <name evidence="3" type="ORF">DT076_03025</name>
</gene>
<dbReference type="RefSeq" id="WP_114125104.1">
    <property type="nucleotide sequence ID" value="NZ_QOUI01000001.1"/>
</dbReference>
<feature type="region of interest" description="Disordered" evidence="1">
    <location>
        <begin position="29"/>
        <end position="67"/>
    </location>
</feature>
<protein>
    <recommendedName>
        <fullName evidence="5">DUF732 domain-containing protein</fullName>
    </recommendedName>
</protein>
<proteinExistence type="predicted"/>
<dbReference type="EMBL" id="QOUI01000001">
    <property type="protein sequence ID" value="RCK71403.1"/>
    <property type="molecule type" value="Genomic_DNA"/>
</dbReference>
<keyword evidence="2" id="KW-0732">Signal</keyword>
<evidence type="ECO:0008006" key="5">
    <source>
        <dbReference type="Google" id="ProtNLM"/>
    </source>
</evidence>
<organism evidence="3 4">
    <name type="scientific">Desertihabitans brevis</name>
    <dbReference type="NCBI Taxonomy" id="2268447"/>
    <lineage>
        <taxon>Bacteria</taxon>
        <taxon>Bacillati</taxon>
        <taxon>Actinomycetota</taxon>
        <taxon>Actinomycetes</taxon>
        <taxon>Propionibacteriales</taxon>
        <taxon>Propionibacteriaceae</taxon>
        <taxon>Desertihabitans</taxon>
    </lineage>
</organism>